<reference evidence="2" key="1">
    <citation type="journal article" date="2021" name="Sci. Adv.">
        <title>The American lobster genome reveals insights on longevity, neural, and immune adaptations.</title>
        <authorList>
            <person name="Polinski J.M."/>
            <person name="Zimin A.V."/>
            <person name="Clark K.F."/>
            <person name="Kohn A.B."/>
            <person name="Sadowski N."/>
            <person name="Timp W."/>
            <person name="Ptitsyn A."/>
            <person name="Khanna P."/>
            <person name="Romanova D.Y."/>
            <person name="Williams P."/>
            <person name="Greenwood S.J."/>
            <person name="Moroz L.L."/>
            <person name="Walt D.R."/>
            <person name="Bodnar A.G."/>
        </authorList>
    </citation>
    <scope>NUCLEOTIDE SEQUENCE</scope>
    <source>
        <strain evidence="2">GMGI-L3</strain>
    </source>
</reference>
<evidence type="ECO:0000313" key="3">
    <source>
        <dbReference type="Proteomes" id="UP000747542"/>
    </source>
</evidence>
<organism evidence="2 3">
    <name type="scientific">Homarus americanus</name>
    <name type="common">American lobster</name>
    <dbReference type="NCBI Taxonomy" id="6706"/>
    <lineage>
        <taxon>Eukaryota</taxon>
        <taxon>Metazoa</taxon>
        <taxon>Ecdysozoa</taxon>
        <taxon>Arthropoda</taxon>
        <taxon>Crustacea</taxon>
        <taxon>Multicrustacea</taxon>
        <taxon>Malacostraca</taxon>
        <taxon>Eumalacostraca</taxon>
        <taxon>Eucarida</taxon>
        <taxon>Decapoda</taxon>
        <taxon>Pleocyemata</taxon>
        <taxon>Astacidea</taxon>
        <taxon>Nephropoidea</taxon>
        <taxon>Nephropidae</taxon>
        <taxon>Homarus</taxon>
    </lineage>
</organism>
<gene>
    <name evidence="2" type="ORF">Hamer_G014991</name>
</gene>
<keyword evidence="3" id="KW-1185">Reference proteome</keyword>
<evidence type="ECO:0000313" key="2">
    <source>
        <dbReference type="EMBL" id="KAG7154642.1"/>
    </source>
</evidence>
<sequence>TTTIFLLLVASAALTTAETSLEREINQVLSFVYHVGDSERAEERNEEEVKWWPVRLCGS</sequence>
<dbReference type="AlphaFoldDB" id="A0A8J5MKK0"/>
<accession>A0A8J5MKK0</accession>
<name>A0A8J5MKK0_HOMAM</name>
<dbReference type="Proteomes" id="UP000747542">
    <property type="component" value="Unassembled WGS sequence"/>
</dbReference>
<evidence type="ECO:0000256" key="1">
    <source>
        <dbReference type="SAM" id="SignalP"/>
    </source>
</evidence>
<dbReference type="EMBL" id="JAHLQT010044109">
    <property type="protein sequence ID" value="KAG7154642.1"/>
    <property type="molecule type" value="Genomic_DNA"/>
</dbReference>
<keyword evidence="1" id="KW-0732">Signal</keyword>
<proteinExistence type="predicted"/>
<feature type="chain" id="PRO_5035226542" evidence="1">
    <location>
        <begin position="18"/>
        <end position="59"/>
    </location>
</feature>
<feature type="non-terminal residue" evidence="2">
    <location>
        <position position="1"/>
    </location>
</feature>
<protein>
    <submittedName>
        <fullName evidence="2">Uncharacterized protein</fullName>
    </submittedName>
</protein>
<feature type="signal peptide" evidence="1">
    <location>
        <begin position="1"/>
        <end position="17"/>
    </location>
</feature>
<comment type="caution">
    <text evidence="2">The sequence shown here is derived from an EMBL/GenBank/DDBJ whole genome shotgun (WGS) entry which is preliminary data.</text>
</comment>